<dbReference type="Pfam" id="PF00332">
    <property type="entry name" value="Glyco_hydro_17"/>
    <property type="match status" value="1"/>
</dbReference>
<organism evidence="7 8">
    <name type="scientific">Adiantum capillus-veneris</name>
    <name type="common">Maidenhair fern</name>
    <dbReference type="NCBI Taxonomy" id="13818"/>
    <lineage>
        <taxon>Eukaryota</taxon>
        <taxon>Viridiplantae</taxon>
        <taxon>Streptophyta</taxon>
        <taxon>Embryophyta</taxon>
        <taxon>Tracheophyta</taxon>
        <taxon>Polypodiopsida</taxon>
        <taxon>Polypodiidae</taxon>
        <taxon>Polypodiales</taxon>
        <taxon>Pteridineae</taxon>
        <taxon>Pteridaceae</taxon>
        <taxon>Vittarioideae</taxon>
        <taxon>Adiantum</taxon>
    </lineage>
</organism>
<keyword evidence="8" id="KW-1185">Reference proteome</keyword>
<feature type="chain" id="PRO_5039170921" description="Glucan endo-1,3-beta-D-glucosidase" evidence="6">
    <location>
        <begin position="16"/>
        <end position="395"/>
    </location>
</feature>
<keyword evidence="2 5" id="KW-0378">Hydrolase</keyword>
<dbReference type="EMBL" id="JABFUD020000011">
    <property type="protein sequence ID" value="KAI5073600.1"/>
    <property type="molecule type" value="Genomic_DNA"/>
</dbReference>
<evidence type="ECO:0008006" key="9">
    <source>
        <dbReference type="Google" id="ProtNLM"/>
    </source>
</evidence>
<evidence type="ECO:0000256" key="3">
    <source>
        <dbReference type="ARBA" id="ARBA00023295"/>
    </source>
</evidence>
<dbReference type="PANTHER" id="PTHR32227">
    <property type="entry name" value="GLUCAN ENDO-1,3-BETA-GLUCOSIDASE BG1-RELATED-RELATED"/>
    <property type="match status" value="1"/>
</dbReference>
<evidence type="ECO:0000256" key="1">
    <source>
        <dbReference type="ARBA" id="ARBA00008773"/>
    </source>
</evidence>
<dbReference type="GO" id="GO:0004553">
    <property type="term" value="F:hydrolase activity, hydrolyzing O-glycosyl compounds"/>
    <property type="evidence" value="ECO:0007669"/>
    <property type="project" value="InterPro"/>
</dbReference>
<dbReference type="Gene3D" id="3.20.20.80">
    <property type="entry name" value="Glycosidases"/>
    <property type="match status" value="1"/>
</dbReference>
<evidence type="ECO:0000313" key="7">
    <source>
        <dbReference type="EMBL" id="KAI5073600.1"/>
    </source>
</evidence>
<evidence type="ECO:0000256" key="4">
    <source>
        <dbReference type="RuleBase" id="RU004335"/>
    </source>
</evidence>
<protein>
    <recommendedName>
        <fullName evidence="9">Glucan endo-1,3-beta-D-glucosidase</fullName>
    </recommendedName>
</protein>
<dbReference type="Proteomes" id="UP000886520">
    <property type="component" value="Chromosome 11"/>
</dbReference>
<dbReference type="OrthoDB" id="941679at2759"/>
<comment type="caution">
    <text evidence="7">The sequence shown here is derived from an EMBL/GenBank/DDBJ whole genome shotgun (WGS) entry which is preliminary data.</text>
</comment>
<dbReference type="InterPro" id="IPR017853">
    <property type="entry name" value="GH"/>
</dbReference>
<dbReference type="SUPFAM" id="SSF51445">
    <property type="entry name" value="(Trans)glycosidases"/>
    <property type="match status" value="1"/>
</dbReference>
<name>A0A9D4ZHU4_ADICA</name>
<evidence type="ECO:0000256" key="6">
    <source>
        <dbReference type="SAM" id="SignalP"/>
    </source>
</evidence>
<feature type="signal peptide" evidence="6">
    <location>
        <begin position="1"/>
        <end position="15"/>
    </location>
</feature>
<dbReference type="GO" id="GO:0005975">
    <property type="term" value="P:carbohydrate metabolic process"/>
    <property type="evidence" value="ECO:0007669"/>
    <property type="project" value="InterPro"/>
</dbReference>
<reference evidence="7" key="1">
    <citation type="submission" date="2021-01" db="EMBL/GenBank/DDBJ databases">
        <title>Adiantum capillus-veneris genome.</title>
        <authorList>
            <person name="Fang Y."/>
            <person name="Liao Q."/>
        </authorList>
    </citation>
    <scope>NUCLEOTIDE SEQUENCE</scope>
    <source>
        <strain evidence="7">H3</strain>
        <tissue evidence="7">Leaf</tissue>
    </source>
</reference>
<dbReference type="InterPro" id="IPR000490">
    <property type="entry name" value="Glyco_hydro_17"/>
</dbReference>
<proteinExistence type="inferred from homology"/>
<accession>A0A9D4ZHU4</accession>
<gene>
    <name evidence="7" type="ORF">GOP47_0011613</name>
</gene>
<evidence type="ECO:0000256" key="2">
    <source>
        <dbReference type="ARBA" id="ARBA00022801"/>
    </source>
</evidence>
<keyword evidence="6" id="KW-0732">Signal</keyword>
<dbReference type="InterPro" id="IPR044965">
    <property type="entry name" value="Glyco_hydro_17_plant"/>
</dbReference>
<comment type="similarity">
    <text evidence="1 4">Belongs to the glycosyl hydrolase 17 family.</text>
</comment>
<sequence>MAFFLSSLLFPLSASRLRRPPWKPTLLFVLLSELFADNSVVAVNGLSNLGINYGISVIVGIGNEDVASLTNTDYAANWVQTNIAYYYPATQIAGILVGNEVFSGDDSQLKMDLLLAMENLYVALQNLGLDAHVFVSTAHSQAILSTSFPPSSGSFASDIGSTYLSPMLKFLENAGAPFMINPYPYFAYKANPNTVSLQYALSAAPSTSTGAQTSVAASSVSATVVTDPNTGLAYYNLLDAEVDAVYAALAALGYNDIEVIVSETGWPSAGDSDEAGATLENAQAYNSNLIARLQRGQGTPAKPNVPLVAFIFALFNEDMKYGPTSERHYGLFNPDRTPAYDFGLLSTSSKSTVDPYSVYYHISSSIRWLPQLTTYTLAVAAFLIHCFLLKDLVLC</sequence>
<evidence type="ECO:0000313" key="8">
    <source>
        <dbReference type="Proteomes" id="UP000886520"/>
    </source>
</evidence>
<keyword evidence="3 5" id="KW-0326">Glycosidase</keyword>
<evidence type="ECO:0000256" key="5">
    <source>
        <dbReference type="RuleBase" id="RU004336"/>
    </source>
</evidence>
<dbReference type="AlphaFoldDB" id="A0A9D4ZHU4"/>
<dbReference type="PROSITE" id="PS00587">
    <property type="entry name" value="GLYCOSYL_HYDROL_F17"/>
    <property type="match status" value="1"/>
</dbReference>